<keyword evidence="1" id="KW-0812">Transmembrane</keyword>
<evidence type="ECO:0000256" key="1">
    <source>
        <dbReference type="SAM" id="Phobius"/>
    </source>
</evidence>
<organism evidence="2 3">
    <name type="scientific">Escherichia phage vB_EcoP_SU10</name>
    <dbReference type="NCBI Taxonomy" id="1519788"/>
    <lineage>
        <taxon>Viruses</taxon>
        <taxon>Duplodnaviria</taxon>
        <taxon>Heunggongvirae</taxon>
        <taxon>Uroviricota</taxon>
        <taxon>Caudoviricetes</taxon>
        <taxon>Mktvariviridae</taxon>
        <taxon>Gordonclarkvirinae</taxon>
        <taxon>Kuravirus</taxon>
        <taxon>Kuravirus CHD5UKE1</taxon>
        <taxon>Kuravirus SU10</taxon>
    </lineage>
</organism>
<feature type="transmembrane region" description="Helical" evidence="1">
    <location>
        <begin position="72"/>
        <end position="103"/>
    </location>
</feature>
<gene>
    <name evidence="2" type="ORF">SU10_093</name>
</gene>
<dbReference type="EMBL" id="KM044272">
    <property type="protein sequence ID" value="AIF71845.1"/>
    <property type="molecule type" value="Genomic_DNA"/>
</dbReference>
<name>A0A0B4N0F4_9CAUD</name>
<protein>
    <submittedName>
        <fullName evidence="2">Uncharacterized protein</fullName>
    </submittedName>
</protein>
<evidence type="ECO:0000313" key="3">
    <source>
        <dbReference type="Proteomes" id="UP000031602"/>
    </source>
</evidence>
<dbReference type="OrthoDB" id="20859at10239"/>
<dbReference type="Proteomes" id="UP000031602">
    <property type="component" value="Segment"/>
</dbReference>
<keyword evidence="3" id="KW-1185">Reference proteome</keyword>
<feature type="transmembrane region" description="Helical" evidence="1">
    <location>
        <begin position="38"/>
        <end position="60"/>
    </location>
</feature>
<dbReference type="KEGG" id="vg:24725294"/>
<accession>A0A0B4N0F4</accession>
<evidence type="ECO:0000313" key="2">
    <source>
        <dbReference type="EMBL" id="AIF71845.1"/>
    </source>
</evidence>
<keyword evidence="1" id="KW-0472">Membrane</keyword>
<dbReference type="GeneID" id="24725294"/>
<sequence length="154" mass="17816">MIKVNKNGWLHRFNKATSSLSDSYWDNMTNFCEYFWRTVLRFVILSGFLSVICAALTGVGGTLLGHNDVSTFYWWTWFAAPALGASSLAALAGVVFGGGWAFYELRGIYRDHRTSTYETRAEKKRRKKERRDSNWIVVMYRSKKEKYCPSVKIE</sequence>
<reference evidence="2 3" key="1">
    <citation type="journal article" date="2014" name="PLoS ONE">
        <title>Genomic, Proteomic, Morphological, and Phylogenetic Analyses of vB_EcoP_SU10, a Podoviridae Phage with C3 Morphology.</title>
        <authorList>
            <person name="Mirzaei M.K."/>
            <person name="Eriksson H."/>
            <person name="Kasuga K."/>
            <person name="Haggard-Ljungquist E."/>
            <person name="Nilsson A.S."/>
        </authorList>
    </citation>
    <scope>NUCLEOTIDE SEQUENCE [LARGE SCALE GENOMIC DNA]</scope>
</reference>
<keyword evidence="1" id="KW-1133">Transmembrane helix</keyword>
<proteinExistence type="predicted"/>
<dbReference type="RefSeq" id="YP_009152944.1">
    <property type="nucleotide sequence ID" value="NC_027395.1"/>
</dbReference>